<dbReference type="EMBL" id="BGPR01013577">
    <property type="protein sequence ID" value="GBN61256.1"/>
    <property type="molecule type" value="Genomic_DNA"/>
</dbReference>
<evidence type="ECO:0000256" key="1">
    <source>
        <dbReference type="SAM" id="SignalP"/>
    </source>
</evidence>
<feature type="domain" description="Fibrinogen C-terminal" evidence="2">
    <location>
        <begin position="42"/>
        <end position="265"/>
    </location>
</feature>
<evidence type="ECO:0000313" key="4">
    <source>
        <dbReference type="Proteomes" id="UP000499080"/>
    </source>
</evidence>
<dbReference type="InterPro" id="IPR002181">
    <property type="entry name" value="Fibrinogen_a/b/g_C_dom"/>
</dbReference>
<dbReference type="InterPro" id="IPR050373">
    <property type="entry name" value="Fibrinogen_C-term_domain"/>
</dbReference>
<dbReference type="PANTHER" id="PTHR19143:SF458">
    <property type="entry name" value="FIBRINOGEN C-TERMINAL DOMAIN-CONTAINING PROTEIN-RELATED"/>
    <property type="match status" value="1"/>
</dbReference>
<dbReference type="PROSITE" id="PS51406">
    <property type="entry name" value="FIBRINOGEN_C_2"/>
    <property type="match status" value="1"/>
</dbReference>
<feature type="signal peptide" evidence="1">
    <location>
        <begin position="1"/>
        <end position="21"/>
    </location>
</feature>
<dbReference type="InterPro" id="IPR014716">
    <property type="entry name" value="Fibrinogen_a/b/g_C_1"/>
</dbReference>
<dbReference type="Proteomes" id="UP000499080">
    <property type="component" value="Unassembled WGS sequence"/>
</dbReference>
<dbReference type="OrthoDB" id="6411591at2759"/>
<dbReference type="InterPro" id="IPR036056">
    <property type="entry name" value="Fibrinogen-like_C"/>
</dbReference>
<dbReference type="SMART" id="SM00186">
    <property type="entry name" value="FBG"/>
    <property type="match status" value="1"/>
</dbReference>
<dbReference type="Pfam" id="PF00147">
    <property type="entry name" value="Fibrinogen_C"/>
    <property type="match status" value="1"/>
</dbReference>
<dbReference type="NCBIfam" id="NF040941">
    <property type="entry name" value="GGGWT_bact"/>
    <property type="match status" value="1"/>
</dbReference>
<evidence type="ECO:0000259" key="2">
    <source>
        <dbReference type="PROSITE" id="PS51406"/>
    </source>
</evidence>
<dbReference type="GO" id="GO:0005615">
    <property type="term" value="C:extracellular space"/>
    <property type="evidence" value="ECO:0007669"/>
    <property type="project" value="TreeGrafter"/>
</dbReference>
<dbReference type="SUPFAM" id="SSF56496">
    <property type="entry name" value="Fibrinogen C-terminal domain-like"/>
    <property type="match status" value="1"/>
</dbReference>
<evidence type="ECO:0000313" key="3">
    <source>
        <dbReference type="EMBL" id="GBN61256.1"/>
    </source>
</evidence>
<keyword evidence="1" id="KW-0732">Signal</keyword>
<sequence length="267" mass="30271">MKTSLCFSVFLLLTFTDICSAAAVKFGALKPQASKEGDCSKCPKHERPMDCAELMGNGVTENGVYTIYPRSRLASCKSIDVYCDMETDGGGWTVIQRRGQYGNGEDYFVKKRKEFKEGFGNLKREFWLGNDKIYSITNQGQYAVRMDMKHENGTSSFSRYENFWIENEDAKYTLRLSECSGPGGDSIGNHDGWAFYTVDQPNKSEDENTTRSGGWWRNSRRTSSLNGLNLYKTDRVDSLDGITWITFGGFINSLKATEIKVRPKKFH</sequence>
<feature type="chain" id="PRO_5021194910" evidence="1">
    <location>
        <begin position="22"/>
        <end position="267"/>
    </location>
</feature>
<organism evidence="3 4">
    <name type="scientific">Araneus ventricosus</name>
    <name type="common">Orbweaver spider</name>
    <name type="synonym">Epeira ventricosa</name>
    <dbReference type="NCBI Taxonomy" id="182803"/>
    <lineage>
        <taxon>Eukaryota</taxon>
        <taxon>Metazoa</taxon>
        <taxon>Ecdysozoa</taxon>
        <taxon>Arthropoda</taxon>
        <taxon>Chelicerata</taxon>
        <taxon>Arachnida</taxon>
        <taxon>Araneae</taxon>
        <taxon>Araneomorphae</taxon>
        <taxon>Entelegynae</taxon>
        <taxon>Araneoidea</taxon>
        <taxon>Araneidae</taxon>
        <taxon>Araneus</taxon>
    </lineage>
</organism>
<dbReference type="AlphaFoldDB" id="A0A4Y2QFP4"/>
<name>A0A4Y2QFP4_ARAVE</name>
<protein>
    <submittedName>
        <fullName evidence="3">Techylectin-5A</fullName>
    </submittedName>
</protein>
<accession>A0A4Y2QFP4</accession>
<proteinExistence type="predicted"/>
<comment type="caution">
    <text evidence="3">The sequence shown here is derived from an EMBL/GenBank/DDBJ whole genome shotgun (WGS) entry which is preliminary data.</text>
</comment>
<reference evidence="3 4" key="1">
    <citation type="journal article" date="2019" name="Sci. Rep.">
        <title>Orb-weaving spider Araneus ventricosus genome elucidates the spidroin gene catalogue.</title>
        <authorList>
            <person name="Kono N."/>
            <person name="Nakamura H."/>
            <person name="Ohtoshi R."/>
            <person name="Moran D.A.P."/>
            <person name="Shinohara A."/>
            <person name="Yoshida Y."/>
            <person name="Fujiwara M."/>
            <person name="Mori M."/>
            <person name="Tomita M."/>
            <person name="Arakawa K."/>
        </authorList>
    </citation>
    <scope>NUCLEOTIDE SEQUENCE [LARGE SCALE GENOMIC DNA]</scope>
</reference>
<gene>
    <name evidence="3" type="primary">TL5A_109</name>
    <name evidence="3" type="ORF">AVEN_13440_1</name>
</gene>
<dbReference type="PANTHER" id="PTHR19143">
    <property type="entry name" value="FIBRINOGEN/TENASCIN/ANGIOPOEITIN"/>
    <property type="match status" value="1"/>
</dbReference>
<keyword evidence="4" id="KW-1185">Reference proteome</keyword>
<dbReference type="Gene3D" id="3.90.215.10">
    <property type="entry name" value="Gamma Fibrinogen, chain A, domain 1"/>
    <property type="match status" value="1"/>
</dbReference>
<dbReference type="CDD" id="cd00087">
    <property type="entry name" value="FReD"/>
    <property type="match status" value="1"/>
</dbReference>